<organism evidence="2 3">
    <name type="scientific">Shewanella nanhaiensis</name>
    <dbReference type="NCBI Taxonomy" id="2864872"/>
    <lineage>
        <taxon>Bacteria</taxon>
        <taxon>Pseudomonadati</taxon>
        <taxon>Pseudomonadota</taxon>
        <taxon>Gammaproteobacteria</taxon>
        <taxon>Alteromonadales</taxon>
        <taxon>Shewanellaceae</taxon>
        <taxon>Shewanella</taxon>
    </lineage>
</organism>
<gene>
    <name evidence="2" type="ORF">K0625_23425</name>
</gene>
<protein>
    <submittedName>
        <fullName evidence="2">DUF3883 domain-containing protein</fullName>
    </submittedName>
</protein>
<dbReference type="EMBL" id="JAHZST010000031">
    <property type="protein sequence ID" value="MBW8186572.1"/>
    <property type="molecule type" value="Genomic_DNA"/>
</dbReference>
<accession>A0ABS7EA37</accession>
<comment type="caution">
    <text evidence="2">The sequence shown here is derived from an EMBL/GenBank/DDBJ whole genome shotgun (WGS) entry which is preliminary data.</text>
</comment>
<feature type="domain" description="Protein NO VEIN C-terminal" evidence="1">
    <location>
        <begin position="223"/>
        <end position="301"/>
    </location>
</feature>
<proteinExistence type="predicted"/>
<dbReference type="Proteomes" id="UP001195963">
    <property type="component" value="Unassembled WGS sequence"/>
</dbReference>
<dbReference type="InterPro" id="IPR024975">
    <property type="entry name" value="NOV_C"/>
</dbReference>
<name>A0ABS7EA37_9GAMM</name>
<evidence type="ECO:0000259" key="1">
    <source>
        <dbReference type="Pfam" id="PF13020"/>
    </source>
</evidence>
<evidence type="ECO:0000313" key="3">
    <source>
        <dbReference type="Proteomes" id="UP001195963"/>
    </source>
</evidence>
<dbReference type="RefSeq" id="WP_220111803.1">
    <property type="nucleotide sequence ID" value="NZ_JAHZST010000031.1"/>
</dbReference>
<sequence>MMKVLFARIGSMNFYDGISDLDANIEGAGTYNADTNDGGEQYNFRDVEGITYGYCQSTLANDSPAGVNLRRVDPSAPTNAEYIDGVTVIFFSKGSPDGYQSIVGWYTDCRVYRDFQQPSALHKRSDKGFNLECSTRNTRLLAVGQRGYPIAGQDLGKVGRPGQSNVFYIYDDRRQLKADSWIQDAIEYVISNGQVDRIEKDTLEAGGDDGQGFNQSAEQRKAIEDYSMGKAVEYFKSQDYEFIADRSRTCSFDLEFKRLGITYFVEVKGTQSKGDKVIVTRSEIEHAKANAGNSILYVLHSIKLDELTPSGGVEVIKSPWVIDDNDLRVITYHYTV</sequence>
<reference evidence="2 3" key="1">
    <citation type="submission" date="2021-07" db="EMBL/GenBank/DDBJ databases">
        <title>Shewanella sp. nov, isolated from SCS.</title>
        <authorList>
            <person name="Cao W.R."/>
        </authorList>
    </citation>
    <scope>NUCLEOTIDE SEQUENCE [LARGE SCALE GENOMIC DNA]</scope>
    <source>
        <strain evidence="2 3">NR704-98</strain>
    </source>
</reference>
<dbReference type="Pfam" id="PF13020">
    <property type="entry name" value="NOV_C"/>
    <property type="match status" value="1"/>
</dbReference>
<keyword evidence="3" id="KW-1185">Reference proteome</keyword>
<evidence type="ECO:0000313" key="2">
    <source>
        <dbReference type="EMBL" id="MBW8186572.1"/>
    </source>
</evidence>